<dbReference type="RefSeq" id="WP_291793890.1">
    <property type="nucleotide sequence ID" value="NZ_BAAAPZ010000002.1"/>
</dbReference>
<reference evidence="2 3" key="1">
    <citation type="journal article" date="2019" name="Int. J. Syst. Evol. Microbiol.">
        <title>The Global Catalogue of Microorganisms (GCM) 10K type strain sequencing project: providing services to taxonomists for standard genome sequencing and annotation.</title>
        <authorList>
            <consortium name="The Broad Institute Genomics Platform"/>
            <consortium name="The Broad Institute Genome Sequencing Center for Infectious Disease"/>
            <person name="Wu L."/>
            <person name="Ma J."/>
        </authorList>
    </citation>
    <scope>NUCLEOTIDE SEQUENCE [LARGE SCALE GENOMIC DNA]</scope>
    <source>
        <strain evidence="2 3">JCM 15900</strain>
    </source>
</reference>
<dbReference type="PANTHER" id="PTHR41771">
    <property type="entry name" value="MEMBRANE PROTEIN-RELATED"/>
    <property type="match status" value="1"/>
</dbReference>
<feature type="transmembrane region" description="Helical" evidence="1">
    <location>
        <begin position="390"/>
        <end position="415"/>
    </location>
</feature>
<accession>A0ABN2WDA8</accession>
<dbReference type="Proteomes" id="UP001500984">
    <property type="component" value="Unassembled WGS sequence"/>
</dbReference>
<evidence type="ECO:0000256" key="1">
    <source>
        <dbReference type="SAM" id="Phobius"/>
    </source>
</evidence>
<feature type="transmembrane region" description="Helical" evidence="1">
    <location>
        <begin position="251"/>
        <end position="270"/>
    </location>
</feature>
<feature type="transmembrane region" description="Helical" evidence="1">
    <location>
        <begin position="12"/>
        <end position="33"/>
    </location>
</feature>
<dbReference type="PANTHER" id="PTHR41771:SF1">
    <property type="entry name" value="MEMBRANE PROTEIN"/>
    <property type="match status" value="1"/>
</dbReference>
<organism evidence="2 3">
    <name type="scientific">Brevibacterium salitolerans</name>
    <dbReference type="NCBI Taxonomy" id="1403566"/>
    <lineage>
        <taxon>Bacteria</taxon>
        <taxon>Bacillati</taxon>
        <taxon>Actinomycetota</taxon>
        <taxon>Actinomycetes</taxon>
        <taxon>Micrococcales</taxon>
        <taxon>Brevibacteriaceae</taxon>
        <taxon>Brevibacterium</taxon>
    </lineage>
</organism>
<feature type="transmembrane region" description="Helical" evidence="1">
    <location>
        <begin position="204"/>
        <end position="224"/>
    </location>
</feature>
<sequence length="433" mass="44546">MRTRLRPTREQYVSLLVALCVLVFALPVVIALWPSQQPTGLPNGTTVAYERAELTDVELGDCAQWVDSDSFCGQAVAHLEDGSAHQIGITKDGASADLGDGDAVVVSVSTTADGEATIYSFHSVERGTGMLVIAAVVLVLVALSVGGKGLRAFASLVVSALFIWMFLVTGIHLGGNPLAYAGLTSVLVLTVVLHFTHGFSAKTLAAWVGTVCGVGSALLAGWVMSTVLRLTGLDETTSAAVFAAYDIDVRVLALGALLIALIGILNDITVAQASTVFSLMDVESGGGHAHGHAHEGGAAGQAAAADGAVAGLRPRGRARRARGSRFSRRGAGERSLMGRAMEVGRDHAASAIYTVSFSVVGGSLAAFVVARSYDMPIWALLQSETVANTVVQLLAGIFGLVVTMPATTFFAIVFARKLCLPREGAGGGAAGGA</sequence>
<dbReference type="EMBL" id="BAAAPZ010000002">
    <property type="protein sequence ID" value="GAA2087690.1"/>
    <property type="molecule type" value="Genomic_DNA"/>
</dbReference>
<dbReference type="Pfam" id="PF07907">
    <property type="entry name" value="YibE_F"/>
    <property type="match status" value="2"/>
</dbReference>
<keyword evidence="3" id="KW-1185">Reference proteome</keyword>
<feature type="transmembrane region" description="Helical" evidence="1">
    <location>
        <begin position="178"/>
        <end position="197"/>
    </location>
</feature>
<feature type="transmembrane region" description="Helical" evidence="1">
    <location>
        <begin position="351"/>
        <end position="370"/>
    </location>
</feature>
<keyword evidence="1" id="KW-0812">Transmembrane</keyword>
<feature type="transmembrane region" description="Helical" evidence="1">
    <location>
        <begin position="127"/>
        <end position="145"/>
    </location>
</feature>
<evidence type="ECO:0000313" key="3">
    <source>
        <dbReference type="Proteomes" id="UP001500984"/>
    </source>
</evidence>
<proteinExistence type="predicted"/>
<evidence type="ECO:0000313" key="2">
    <source>
        <dbReference type="EMBL" id="GAA2087690.1"/>
    </source>
</evidence>
<name>A0ABN2WDA8_9MICO</name>
<feature type="transmembrane region" description="Helical" evidence="1">
    <location>
        <begin position="152"/>
        <end position="172"/>
    </location>
</feature>
<protein>
    <submittedName>
        <fullName evidence="2">YibE/F family protein</fullName>
    </submittedName>
</protein>
<keyword evidence="1" id="KW-1133">Transmembrane helix</keyword>
<gene>
    <name evidence="2" type="ORF">GCM10009823_02230</name>
</gene>
<keyword evidence="1" id="KW-0472">Membrane</keyword>
<comment type="caution">
    <text evidence="2">The sequence shown here is derived from an EMBL/GenBank/DDBJ whole genome shotgun (WGS) entry which is preliminary data.</text>
</comment>
<dbReference type="InterPro" id="IPR012507">
    <property type="entry name" value="YibE_F"/>
</dbReference>